<keyword evidence="2" id="KW-1003">Cell membrane</keyword>
<dbReference type="InterPro" id="IPR019108">
    <property type="entry name" value="Caa3_assmbl_CtaG-rel"/>
</dbReference>
<dbReference type="KEGG" id="bmeg:BG04_92"/>
<keyword evidence="5" id="KW-0472">Membrane</keyword>
<dbReference type="GO" id="GO:0005886">
    <property type="term" value="C:plasma membrane"/>
    <property type="evidence" value="ECO:0007669"/>
    <property type="project" value="UniProtKB-SubCell"/>
</dbReference>
<dbReference type="GeneID" id="93643615"/>
<organism evidence="6 7">
    <name type="scientific">Priestia megaterium (strain ATCC 14581 / DSM 32 / CCUG 1817 / JCM 2506 / NBRC 15308 / NCIMB 9376 / NCTC 10342 / NRRL B-14308 / VKM B-512 / Ford 19)</name>
    <name type="common">Bacillus megaterium</name>
    <dbReference type="NCBI Taxonomy" id="1348623"/>
    <lineage>
        <taxon>Bacteria</taxon>
        <taxon>Bacillati</taxon>
        <taxon>Bacillota</taxon>
        <taxon>Bacilli</taxon>
        <taxon>Bacillales</taxon>
        <taxon>Bacillaceae</taxon>
        <taxon>Priestia</taxon>
    </lineage>
</organism>
<dbReference type="RefSeq" id="WP_034650632.1">
    <property type="nucleotide sequence ID" value="NZ_BCVB01000006.1"/>
</dbReference>
<evidence type="ECO:0000256" key="2">
    <source>
        <dbReference type="ARBA" id="ARBA00022475"/>
    </source>
</evidence>
<gene>
    <name evidence="6" type="ORF">BG04_92</name>
</gene>
<evidence type="ECO:0000256" key="5">
    <source>
        <dbReference type="ARBA" id="ARBA00023136"/>
    </source>
</evidence>
<sequence length="252" mass="27837">MIKYEILSQLLLALPFVAAFFLYMWAAASSNATYRKWSLYRTSSWTLGILCAVSSVAGPLAARAHMDFTAHMTGHLLLGMLAPLLMAVGAPLTLLLRTLPVHAARKVSKLLKGRFVRFISSPVTASVLNVGGLWILYTTSLYGMMHHSFFVHVAVHIHVFLAGYLFTVSMISIDPSPHQKTFTHRASVLVLALAAHGILSKYVYAHPPMHVSAEGAQQGAMLMYYGGDLIDLCLIVLLCYEWFKRVQKVSLT</sequence>
<evidence type="ECO:0000313" key="6">
    <source>
        <dbReference type="EMBL" id="AJI24820.1"/>
    </source>
</evidence>
<accession>A0A0B6AIU2</accession>
<keyword evidence="4" id="KW-1133">Transmembrane helix</keyword>
<dbReference type="Pfam" id="PF09678">
    <property type="entry name" value="Caa3_CtaG"/>
    <property type="match status" value="1"/>
</dbReference>
<evidence type="ECO:0000256" key="1">
    <source>
        <dbReference type="ARBA" id="ARBA00004651"/>
    </source>
</evidence>
<keyword evidence="3" id="KW-0812">Transmembrane</keyword>
<reference evidence="6 7" key="1">
    <citation type="journal article" date="2015" name="Genome Announc.">
        <title>Complete genome sequences for 35 biothreat assay-relevant bacillus species.</title>
        <authorList>
            <person name="Johnson S.L."/>
            <person name="Daligault H.E."/>
            <person name="Davenport K.W."/>
            <person name="Jaissle J."/>
            <person name="Frey K.G."/>
            <person name="Ladner J.T."/>
            <person name="Broomall S.M."/>
            <person name="Bishop-Lilly K.A."/>
            <person name="Bruce D.C."/>
            <person name="Gibbons H.S."/>
            <person name="Coyne S.R."/>
            <person name="Lo C.C."/>
            <person name="Meincke L."/>
            <person name="Munk A.C."/>
            <person name="Koroleva G.I."/>
            <person name="Rosenzweig C.N."/>
            <person name="Palacios G.F."/>
            <person name="Redden C.L."/>
            <person name="Minogue T.D."/>
            <person name="Chain P.S."/>
        </authorList>
    </citation>
    <scope>NUCLEOTIDE SEQUENCE [LARGE SCALE GENOMIC DNA]</scope>
    <source>
        <strain evidence="7">ATCC 14581 / DSM 32 / JCM 2506 / NBRC 15308 / NCIMB 9376 / NCTC 10342 / NRRL B-14308 / VKM B-512</strain>
    </source>
</reference>
<dbReference type="EMBL" id="CP009920">
    <property type="protein sequence ID" value="AJI24820.1"/>
    <property type="molecule type" value="Genomic_DNA"/>
</dbReference>
<dbReference type="AlphaFoldDB" id="A0A0B6AIU2"/>
<proteinExistence type="predicted"/>
<dbReference type="HOGENOM" id="CLU_054944_2_0_9"/>
<dbReference type="Proteomes" id="UP000031829">
    <property type="component" value="Chromosome"/>
</dbReference>
<evidence type="ECO:0000256" key="4">
    <source>
        <dbReference type="ARBA" id="ARBA00022989"/>
    </source>
</evidence>
<name>A0A0B6AIU2_PRIM2</name>
<evidence type="ECO:0000313" key="7">
    <source>
        <dbReference type="Proteomes" id="UP000031829"/>
    </source>
</evidence>
<evidence type="ECO:0000256" key="3">
    <source>
        <dbReference type="ARBA" id="ARBA00022692"/>
    </source>
</evidence>
<protein>
    <submittedName>
        <fullName evidence="6">Cytochrome c oxidase caa3 assembly factor family protein</fullName>
    </submittedName>
</protein>
<comment type="subcellular location">
    <subcellularLocation>
        <location evidence="1">Cell membrane</location>
        <topology evidence="1">Multi-pass membrane protein</topology>
    </subcellularLocation>
</comment>